<dbReference type="InterPro" id="IPR036249">
    <property type="entry name" value="Thioredoxin-like_sf"/>
</dbReference>
<proteinExistence type="predicted"/>
<feature type="domain" description="GST N-terminal" evidence="1">
    <location>
        <begin position="13"/>
        <end position="104"/>
    </location>
</feature>
<sequence length="281" mass="32096">MGPVDDMEPAQSPIYTLHYFPYSLYSLMTRLSFALGRRVSPETAPRLELQLINLHCDDNFSEDYLTKVTPKGQVPVLTSTALEAPLDDSRDIAKWLCAKQPRLLPQEHRDVIESLMDKIYAFHATALLVAPEDRKDDLKESLPNKAAAMLERSDLSEGHRRALEIKSVFHDTYYSRILEPEQIEGAEQQVRELMRDLDAILSRHQGQGKTWIFGDEPTILDAHATVLASRLAESRRFDMVSEPVRTYADRVQATQDWNEVTQGRPTLWDMSRGHVADLDHL</sequence>
<reference evidence="2 3" key="1">
    <citation type="submission" date="2017-06" db="EMBL/GenBank/DDBJ databases">
        <title>Ant-infecting Ophiocordyceps genomes reveal a high diversity of potential behavioral manipulation genes and a possible major role for enterotoxins.</title>
        <authorList>
            <person name="De Bekker C."/>
            <person name="Evans H.C."/>
            <person name="Brachmann A."/>
            <person name="Hughes D.P."/>
        </authorList>
    </citation>
    <scope>NUCLEOTIDE SEQUENCE [LARGE SCALE GENOMIC DNA]</scope>
    <source>
        <strain evidence="2 3">Map64</strain>
    </source>
</reference>
<dbReference type="AlphaFoldDB" id="A0A2C5Y8M8"/>
<dbReference type="EMBL" id="NJET01000037">
    <property type="protein sequence ID" value="PHH64066.1"/>
    <property type="molecule type" value="Genomic_DNA"/>
</dbReference>
<name>A0A2C5Y8M8_9HYPO</name>
<dbReference type="OrthoDB" id="412788at2759"/>
<dbReference type="SUPFAM" id="SSF47616">
    <property type="entry name" value="GST C-terminal domain-like"/>
    <property type="match status" value="1"/>
</dbReference>
<evidence type="ECO:0000313" key="3">
    <source>
        <dbReference type="Proteomes" id="UP000226192"/>
    </source>
</evidence>
<dbReference type="InterPro" id="IPR004045">
    <property type="entry name" value="Glutathione_S-Trfase_N"/>
</dbReference>
<gene>
    <name evidence="2" type="ORF">CDD81_5059</name>
</gene>
<dbReference type="Gene3D" id="3.40.30.10">
    <property type="entry name" value="Glutaredoxin"/>
    <property type="match status" value="1"/>
</dbReference>
<dbReference type="InterPro" id="IPR036282">
    <property type="entry name" value="Glutathione-S-Trfase_C_sf"/>
</dbReference>
<dbReference type="Gene3D" id="1.20.1050.10">
    <property type="match status" value="1"/>
</dbReference>
<dbReference type="CDD" id="cd00570">
    <property type="entry name" value="GST_N_family"/>
    <property type="match status" value="1"/>
</dbReference>
<dbReference type="PROSITE" id="PS50404">
    <property type="entry name" value="GST_NTER"/>
    <property type="match status" value="1"/>
</dbReference>
<comment type="caution">
    <text evidence="2">The sequence shown here is derived from an EMBL/GenBank/DDBJ whole genome shotgun (WGS) entry which is preliminary data.</text>
</comment>
<evidence type="ECO:0000259" key="1">
    <source>
        <dbReference type="PROSITE" id="PS50404"/>
    </source>
</evidence>
<dbReference type="Proteomes" id="UP000226192">
    <property type="component" value="Unassembled WGS sequence"/>
</dbReference>
<organism evidence="2 3">
    <name type="scientific">Ophiocordyceps australis</name>
    <dbReference type="NCBI Taxonomy" id="1399860"/>
    <lineage>
        <taxon>Eukaryota</taxon>
        <taxon>Fungi</taxon>
        <taxon>Dikarya</taxon>
        <taxon>Ascomycota</taxon>
        <taxon>Pezizomycotina</taxon>
        <taxon>Sordariomycetes</taxon>
        <taxon>Hypocreomycetidae</taxon>
        <taxon>Hypocreales</taxon>
        <taxon>Ophiocordycipitaceae</taxon>
        <taxon>Ophiocordyceps</taxon>
    </lineage>
</organism>
<protein>
    <recommendedName>
        <fullName evidence="1">GST N-terminal domain-containing protein</fullName>
    </recommendedName>
</protein>
<evidence type="ECO:0000313" key="2">
    <source>
        <dbReference type="EMBL" id="PHH64066.1"/>
    </source>
</evidence>
<dbReference type="SUPFAM" id="SSF52833">
    <property type="entry name" value="Thioredoxin-like"/>
    <property type="match status" value="1"/>
</dbReference>
<accession>A0A2C5Y8M8</accession>
<keyword evidence="3" id="KW-1185">Reference proteome</keyword>
<dbReference type="Pfam" id="PF13417">
    <property type="entry name" value="GST_N_3"/>
    <property type="match status" value="1"/>
</dbReference>